<evidence type="ECO:0000256" key="1">
    <source>
        <dbReference type="ARBA" id="ARBA00004123"/>
    </source>
</evidence>
<dbReference type="InterPro" id="IPR040016">
    <property type="entry name" value="XPO6"/>
</dbReference>
<proteinExistence type="inferred from homology"/>
<organism evidence="9 10">
    <name type="scientific">Plutella xylostella</name>
    <name type="common">Diamondback moth</name>
    <name type="synonym">Plutella maculipennis</name>
    <dbReference type="NCBI Taxonomy" id="51655"/>
    <lineage>
        <taxon>Eukaryota</taxon>
        <taxon>Metazoa</taxon>
        <taxon>Ecdysozoa</taxon>
        <taxon>Arthropoda</taxon>
        <taxon>Hexapoda</taxon>
        <taxon>Insecta</taxon>
        <taxon>Pterygota</taxon>
        <taxon>Neoptera</taxon>
        <taxon>Endopterygota</taxon>
        <taxon>Lepidoptera</taxon>
        <taxon>Glossata</taxon>
        <taxon>Ditrysia</taxon>
        <taxon>Yponomeutoidea</taxon>
        <taxon>Plutellidae</taxon>
        <taxon>Plutella</taxon>
    </lineage>
</organism>
<sequence length="616" mass="65138">MADFPETLYRVHSEGSRFGSFRRIFFGARALAVPGGRARAGGGARRGGRPAAGRAARPGHAHEGARPPGARAAAGRGLGGASRRAGGGPGAGGARGRGAGLGRRRARAPPRAAAPRARASAPASRAVRVHGRVVVLRGAVRRARLHARGATGRRPARAHRSPTCKCIAIESTVHGAWSCYAAQCGVPASTLEGLLAAALPALTAVPPEPPILSHAAARLLLSVSKNVKFSSDPVALVGDLFSQAQRSLQYLEPKTAAVVREALLCLALTRSTPAGAGARGEAAARTLLAAWSAPLHTLGPAHTLPPLTAVLLAFSDAPTYSKKIIAEGILSAAEAALRMLCAPACAGEAELTDFFLALFTSLLQQLGAFTYTAIDVFLQVAQRGGSDASLERLVECVRLGVETGAGGVRVPPVLALLTEHALPRAPAAAPDLARATHRLLASVLIHRWRYFFPNKPGPSGEEERRMAELRAALTALGRSLLEPDIEVFRLSIETLDTLNTKWKLYHKVLFRTEFLAEFLSVLLIGVGERGGGRALLREEVLSAIHAMAAVDFAAFRHAFLPHFLRSLHGLAPEHVEHLAQFPPDTDLPTFTQNIQRLMNDVNCYRAYNSLTPADAP</sequence>
<evidence type="ECO:0000256" key="7">
    <source>
        <dbReference type="ARBA" id="ARBA00023242"/>
    </source>
</evidence>
<protein>
    <recommendedName>
        <fullName evidence="11">Exportin-6</fullName>
    </recommendedName>
</protein>
<keyword evidence="10" id="KW-1185">Reference proteome</keyword>
<reference evidence="9 10" key="1">
    <citation type="submission" date="2021-06" db="EMBL/GenBank/DDBJ databases">
        <title>A haploid diamondback moth (Plutella xylostella L.) genome assembly resolves 31 chromosomes and identifies a diamide resistance mutation.</title>
        <authorList>
            <person name="Ward C.M."/>
            <person name="Perry K.D."/>
            <person name="Baker G."/>
            <person name="Powis K."/>
            <person name="Heckel D.G."/>
            <person name="Baxter S.W."/>
        </authorList>
    </citation>
    <scope>NUCLEOTIDE SEQUENCE [LARGE SCALE GENOMIC DNA]</scope>
    <source>
        <strain evidence="9 10">LV</strain>
        <tissue evidence="9">Single pupa</tissue>
    </source>
</reference>
<comment type="subcellular location">
    <subcellularLocation>
        <location evidence="2">Cytoplasm</location>
    </subcellularLocation>
    <subcellularLocation>
        <location evidence="1">Nucleus</location>
    </subcellularLocation>
</comment>
<evidence type="ECO:0000313" key="9">
    <source>
        <dbReference type="EMBL" id="KAG7308582.1"/>
    </source>
</evidence>
<dbReference type="EMBL" id="JAHIBW010000008">
    <property type="protein sequence ID" value="KAG7308582.1"/>
    <property type="molecule type" value="Genomic_DNA"/>
</dbReference>
<dbReference type="PANTHER" id="PTHR21452">
    <property type="entry name" value="EXPORTIN-6"/>
    <property type="match status" value="1"/>
</dbReference>
<feature type="compositionally biased region" description="Low complexity" evidence="8">
    <location>
        <begin position="66"/>
        <end position="75"/>
    </location>
</feature>
<evidence type="ECO:0000256" key="8">
    <source>
        <dbReference type="SAM" id="MobiDB-lite"/>
    </source>
</evidence>
<dbReference type="PANTHER" id="PTHR21452:SF4">
    <property type="entry name" value="EXPORTIN-6"/>
    <property type="match status" value="1"/>
</dbReference>
<evidence type="ECO:0008006" key="11">
    <source>
        <dbReference type="Google" id="ProtNLM"/>
    </source>
</evidence>
<evidence type="ECO:0000256" key="3">
    <source>
        <dbReference type="ARBA" id="ARBA00009466"/>
    </source>
</evidence>
<keyword evidence="5" id="KW-0963">Cytoplasm</keyword>
<keyword evidence="7" id="KW-0539">Nucleus</keyword>
<keyword evidence="6" id="KW-0653">Protein transport</keyword>
<accession>A0ABQ7QU58</accession>
<dbReference type="Proteomes" id="UP000823941">
    <property type="component" value="Chromosome 8"/>
</dbReference>
<feature type="region of interest" description="Disordered" evidence="8">
    <location>
        <begin position="35"/>
        <end position="125"/>
    </location>
</feature>
<gene>
    <name evidence="9" type="ORF">JYU34_005800</name>
</gene>
<comment type="caution">
    <text evidence="9">The sequence shown here is derived from an EMBL/GenBank/DDBJ whole genome shotgun (WGS) entry which is preliminary data.</text>
</comment>
<feature type="compositionally biased region" description="Low complexity" evidence="8">
    <location>
        <begin position="49"/>
        <end position="58"/>
    </location>
</feature>
<evidence type="ECO:0000256" key="2">
    <source>
        <dbReference type="ARBA" id="ARBA00004496"/>
    </source>
</evidence>
<name>A0ABQ7QU58_PLUXY</name>
<feature type="compositionally biased region" description="Low complexity" evidence="8">
    <location>
        <begin position="109"/>
        <end position="125"/>
    </location>
</feature>
<evidence type="ECO:0000256" key="4">
    <source>
        <dbReference type="ARBA" id="ARBA00022448"/>
    </source>
</evidence>
<keyword evidence="4" id="KW-0813">Transport</keyword>
<evidence type="ECO:0000256" key="6">
    <source>
        <dbReference type="ARBA" id="ARBA00022927"/>
    </source>
</evidence>
<evidence type="ECO:0000256" key="5">
    <source>
        <dbReference type="ARBA" id="ARBA00022490"/>
    </source>
</evidence>
<feature type="compositionally biased region" description="Gly residues" evidence="8">
    <location>
        <begin position="76"/>
        <end position="101"/>
    </location>
</feature>
<evidence type="ECO:0000313" key="10">
    <source>
        <dbReference type="Proteomes" id="UP000823941"/>
    </source>
</evidence>
<comment type="similarity">
    <text evidence="3">Belongs to the exportin family.</text>
</comment>